<keyword evidence="5" id="KW-0949">S-adenosyl-L-methionine</keyword>
<dbReference type="InterPro" id="IPR012901">
    <property type="entry name" value="CARME"/>
</dbReference>
<proteinExistence type="inferred from homology"/>
<gene>
    <name evidence="6" type="ORF">TrLO_g13809</name>
</gene>
<dbReference type="PANTHER" id="PTHR12303:SF6">
    <property type="entry name" value="CARNOSINE N-METHYLTRANSFERASE"/>
    <property type="match status" value="1"/>
</dbReference>
<dbReference type="GO" id="GO:0030735">
    <property type="term" value="F:carnosine N-methyltransferase activity"/>
    <property type="evidence" value="ECO:0007669"/>
    <property type="project" value="UniProtKB-EC"/>
</dbReference>
<dbReference type="EC" id="2.1.1.22" evidence="2"/>
<dbReference type="SMART" id="SM01296">
    <property type="entry name" value="N2227"/>
    <property type="match status" value="1"/>
</dbReference>
<evidence type="ECO:0000313" key="7">
    <source>
        <dbReference type="Proteomes" id="UP001165122"/>
    </source>
</evidence>
<sequence>MSGLSSRDQQLEQQHMTRVCNSMAQYAFFHQSLRKSLRKRLDGLPEFSKQFLPSGLVSSSADAITREKESREAETRNQLFLDEILLFSNQPTSKDHAYYKQQGNYAFESDDDISKVKSVLKSMVRDWSAEGAEERAQCYDPIIAGTQKHVAKGGKVLVPGSGLGRLALELASRGYAVQGNDFSIHMLMASDFILNACGEGGHKNIEISPYLGTTLNSNKVSDVARKIVVPDVDPKELLFGPQHLQAEAPPPPPNFSMAAGEFLDCYNKPEEKEKWSCIASCFFLDTAPDIVAYFTCIWNMLKPGGALINLGPLLYHWSGPNMRPDETKIGQYSRLRDHRYLESVDFCWEDVREILLKVGFRIEDEKTGLDCTYTCDSESFMYTGYKCVYFVAIKPE</sequence>
<comment type="caution">
    <text evidence="6">The sequence shown here is derived from an EMBL/GenBank/DDBJ whole genome shotgun (WGS) entry which is preliminary data.</text>
</comment>
<evidence type="ECO:0000313" key="6">
    <source>
        <dbReference type="EMBL" id="GMH63172.1"/>
    </source>
</evidence>
<keyword evidence="3" id="KW-0489">Methyltransferase</keyword>
<dbReference type="SUPFAM" id="SSF53335">
    <property type="entry name" value="S-adenosyl-L-methionine-dependent methyltransferases"/>
    <property type="match status" value="1"/>
</dbReference>
<dbReference type="InterPro" id="IPR029063">
    <property type="entry name" value="SAM-dependent_MTases_sf"/>
</dbReference>
<dbReference type="Proteomes" id="UP001165122">
    <property type="component" value="Unassembled WGS sequence"/>
</dbReference>
<accession>A0A9W7A5B0</accession>
<reference evidence="7" key="1">
    <citation type="journal article" date="2023" name="Commun. Biol.">
        <title>Genome analysis of Parmales, the sister group of diatoms, reveals the evolutionary specialization of diatoms from phago-mixotrophs to photoautotrophs.</title>
        <authorList>
            <person name="Ban H."/>
            <person name="Sato S."/>
            <person name="Yoshikawa S."/>
            <person name="Yamada K."/>
            <person name="Nakamura Y."/>
            <person name="Ichinomiya M."/>
            <person name="Sato N."/>
            <person name="Blanc-Mathieu R."/>
            <person name="Endo H."/>
            <person name="Kuwata A."/>
            <person name="Ogata H."/>
        </authorList>
    </citation>
    <scope>NUCLEOTIDE SEQUENCE [LARGE SCALE GENOMIC DNA]</scope>
    <source>
        <strain evidence="7">NIES 3700</strain>
    </source>
</reference>
<comment type="similarity">
    <text evidence="1">Belongs to the carnosine N-methyltransferase family.</text>
</comment>
<evidence type="ECO:0000256" key="2">
    <source>
        <dbReference type="ARBA" id="ARBA00012003"/>
    </source>
</evidence>
<evidence type="ECO:0000256" key="3">
    <source>
        <dbReference type="ARBA" id="ARBA00022603"/>
    </source>
</evidence>
<dbReference type="Pfam" id="PF07942">
    <property type="entry name" value="CARME"/>
    <property type="match status" value="1"/>
</dbReference>
<dbReference type="EMBL" id="BRXW01000526">
    <property type="protein sequence ID" value="GMH63172.1"/>
    <property type="molecule type" value="Genomic_DNA"/>
</dbReference>
<evidence type="ECO:0000256" key="1">
    <source>
        <dbReference type="ARBA" id="ARBA00010086"/>
    </source>
</evidence>
<dbReference type="GO" id="GO:0032259">
    <property type="term" value="P:methylation"/>
    <property type="evidence" value="ECO:0007669"/>
    <property type="project" value="UniProtKB-KW"/>
</dbReference>
<keyword evidence="7" id="KW-1185">Reference proteome</keyword>
<protein>
    <recommendedName>
        <fullName evidence="2">carnosine N-methyltransferase</fullName>
        <ecNumber evidence="2">2.1.1.22</ecNumber>
    </recommendedName>
</protein>
<organism evidence="6 7">
    <name type="scientific">Triparma laevis f. longispina</name>
    <dbReference type="NCBI Taxonomy" id="1714387"/>
    <lineage>
        <taxon>Eukaryota</taxon>
        <taxon>Sar</taxon>
        <taxon>Stramenopiles</taxon>
        <taxon>Ochrophyta</taxon>
        <taxon>Bolidophyceae</taxon>
        <taxon>Parmales</taxon>
        <taxon>Triparmaceae</taxon>
        <taxon>Triparma</taxon>
    </lineage>
</organism>
<dbReference type="OrthoDB" id="978at2759"/>
<name>A0A9W7A5B0_9STRA</name>
<dbReference type="PANTHER" id="PTHR12303">
    <property type="entry name" value="CARNOSINE N-METHYLTRANSFERASE"/>
    <property type="match status" value="1"/>
</dbReference>
<evidence type="ECO:0000256" key="5">
    <source>
        <dbReference type="ARBA" id="ARBA00022691"/>
    </source>
</evidence>
<dbReference type="Gene3D" id="3.40.50.150">
    <property type="entry name" value="Vaccinia Virus protein VP39"/>
    <property type="match status" value="2"/>
</dbReference>
<dbReference type="AlphaFoldDB" id="A0A9W7A5B0"/>
<keyword evidence="4" id="KW-0808">Transferase</keyword>
<evidence type="ECO:0000256" key="4">
    <source>
        <dbReference type="ARBA" id="ARBA00022679"/>
    </source>
</evidence>